<reference evidence="2" key="1">
    <citation type="submission" date="2023-03" db="EMBL/GenBank/DDBJ databases">
        <title>Massive genome expansion in bonnet fungi (Mycena s.s.) driven by repeated elements and novel gene families across ecological guilds.</title>
        <authorList>
            <consortium name="Lawrence Berkeley National Laboratory"/>
            <person name="Harder C.B."/>
            <person name="Miyauchi S."/>
            <person name="Viragh M."/>
            <person name="Kuo A."/>
            <person name="Thoen E."/>
            <person name="Andreopoulos B."/>
            <person name="Lu D."/>
            <person name="Skrede I."/>
            <person name="Drula E."/>
            <person name="Henrissat B."/>
            <person name="Morin E."/>
            <person name="Kohler A."/>
            <person name="Barry K."/>
            <person name="LaButti K."/>
            <person name="Morin E."/>
            <person name="Salamov A."/>
            <person name="Lipzen A."/>
            <person name="Mereny Z."/>
            <person name="Hegedus B."/>
            <person name="Baldrian P."/>
            <person name="Stursova M."/>
            <person name="Weitz H."/>
            <person name="Taylor A."/>
            <person name="Grigoriev I.V."/>
            <person name="Nagy L.G."/>
            <person name="Martin F."/>
            <person name="Kauserud H."/>
        </authorList>
    </citation>
    <scope>NUCLEOTIDE SEQUENCE</scope>
    <source>
        <strain evidence="2">CBHHK188m</strain>
    </source>
</reference>
<dbReference type="EMBL" id="JARJLG010000004">
    <property type="protein sequence ID" value="KAJ7782000.1"/>
    <property type="molecule type" value="Genomic_DNA"/>
</dbReference>
<dbReference type="AlphaFoldDB" id="A0AAD7KB96"/>
<dbReference type="Proteomes" id="UP001215280">
    <property type="component" value="Unassembled WGS sequence"/>
</dbReference>
<evidence type="ECO:0000313" key="2">
    <source>
        <dbReference type="EMBL" id="KAJ7782000.1"/>
    </source>
</evidence>
<gene>
    <name evidence="2" type="ORF">DFH07DRAFT_393018</name>
</gene>
<proteinExistence type="predicted"/>
<feature type="compositionally biased region" description="Low complexity" evidence="1">
    <location>
        <begin position="87"/>
        <end position="107"/>
    </location>
</feature>
<sequence length="155" mass="17308">MSQDAELESVRSLPAPTSDSVPSRRQVRERNLRADKLVEVLTPTLVRCLNCGATIKLSLKSEYDASHWLRHRTRCVKKSKARELGRTSMQSASSTASSSPTSSARALTPHDDDDDDEHPAIASTPALRSDIPIFHEWKSWSWSQVKSRFPLPKAV</sequence>
<feature type="region of interest" description="Disordered" evidence="1">
    <location>
        <begin position="77"/>
        <end position="124"/>
    </location>
</feature>
<name>A0AAD7KB96_9AGAR</name>
<comment type="caution">
    <text evidence="2">The sequence shown here is derived from an EMBL/GenBank/DDBJ whole genome shotgun (WGS) entry which is preliminary data.</text>
</comment>
<evidence type="ECO:0000313" key="3">
    <source>
        <dbReference type="Proteomes" id="UP001215280"/>
    </source>
</evidence>
<evidence type="ECO:0000256" key="1">
    <source>
        <dbReference type="SAM" id="MobiDB-lite"/>
    </source>
</evidence>
<feature type="region of interest" description="Disordered" evidence="1">
    <location>
        <begin position="1"/>
        <end position="27"/>
    </location>
</feature>
<keyword evidence="3" id="KW-1185">Reference proteome</keyword>
<accession>A0AAD7KB96</accession>
<protein>
    <submittedName>
        <fullName evidence="2">Uncharacterized protein</fullName>
    </submittedName>
</protein>
<organism evidence="2 3">
    <name type="scientific">Mycena maculata</name>
    <dbReference type="NCBI Taxonomy" id="230809"/>
    <lineage>
        <taxon>Eukaryota</taxon>
        <taxon>Fungi</taxon>
        <taxon>Dikarya</taxon>
        <taxon>Basidiomycota</taxon>
        <taxon>Agaricomycotina</taxon>
        <taxon>Agaricomycetes</taxon>
        <taxon>Agaricomycetidae</taxon>
        <taxon>Agaricales</taxon>
        <taxon>Marasmiineae</taxon>
        <taxon>Mycenaceae</taxon>
        <taxon>Mycena</taxon>
    </lineage>
</organism>